<proteinExistence type="predicted"/>
<comment type="caution">
    <text evidence="1">The sequence shown here is derived from an EMBL/GenBank/DDBJ whole genome shotgun (WGS) entry which is preliminary data.</text>
</comment>
<sequence length="74" mass="7730">MLLSLVCRQAGAFSSQAVNLNELGRILWAEFRKAPVSAGVKRLPATKNIPPEVWPGAEVASSSQVIASGCGPPV</sequence>
<dbReference type="EMBL" id="AKHW03004091">
    <property type="protein sequence ID" value="KYO31352.1"/>
    <property type="molecule type" value="Genomic_DNA"/>
</dbReference>
<organism evidence="1 2">
    <name type="scientific">Alligator mississippiensis</name>
    <name type="common">American alligator</name>
    <dbReference type="NCBI Taxonomy" id="8496"/>
    <lineage>
        <taxon>Eukaryota</taxon>
        <taxon>Metazoa</taxon>
        <taxon>Chordata</taxon>
        <taxon>Craniata</taxon>
        <taxon>Vertebrata</taxon>
        <taxon>Euteleostomi</taxon>
        <taxon>Archelosauria</taxon>
        <taxon>Archosauria</taxon>
        <taxon>Crocodylia</taxon>
        <taxon>Alligatoridae</taxon>
        <taxon>Alligatorinae</taxon>
        <taxon>Alligator</taxon>
    </lineage>
</organism>
<evidence type="ECO:0000313" key="1">
    <source>
        <dbReference type="EMBL" id="KYO31352.1"/>
    </source>
</evidence>
<dbReference type="AlphaFoldDB" id="A0A151N3J4"/>
<accession>A0A151N3J4</accession>
<keyword evidence="2" id="KW-1185">Reference proteome</keyword>
<name>A0A151N3J4_ALLMI</name>
<reference evidence="1 2" key="1">
    <citation type="journal article" date="2012" name="Genome Biol.">
        <title>Sequencing three crocodilian genomes to illuminate the evolution of archosaurs and amniotes.</title>
        <authorList>
            <person name="St John J.A."/>
            <person name="Braun E.L."/>
            <person name="Isberg S.R."/>
            <person name="Miles L.G."/>
            <person name="Chong A.Y."/>
            <person name="Gongora J."/>
            <person name="Dalzell P."/>
            <person name="Moran C."/>
            <person name="Bed'hom B."/>
            <person name="Abzhanov A."/>
            <person name="Burgess S.C."/>
            <person name="Cooksey A.M."/>
            <person name="Castoe T.A."/>
            <person name="Crawford N.G."/>
            <person name="Densmore L.D."/>
            <person name="Drew J.C."/>
            <person name="Edwards S.V."/>
            <person name="Faircloth B.C."/>
            <person name="Fujita M.K."/>
            <person name="Greenwold M.J."/>
            <person name="Hoffmann F.G."/>
            <person name="Howard J.M."/>
            <person name="Iguchi T."/>
            <person name="Janes D.E."/>
            <person name="Khan S.Y."/>
            <person name="Kohno S."/>
            <person name="de Koning A.J."/>
            <person name="Lance S.L."/>
            <person name="McCarthy F.M."/>
            <person name="McCormack J.E."/>
            <person name="Merchant M.E."/>
            <person name="Peterson D.G."/>
            <person name="Pollock D.D."/>
            <person name="Pourmand N."/>
            <person name="Raney B.J."/>
            <person name="Roessler K.A."/>
            <person name="Sanford J.R."/>
            <person name="Sawyer R.H."/>
            <person name="Schmidt C.J."/>
            <person name="Triplett E.W."/>
            <person name="Tuberville T.D."/>
            <person name="Venegas-Anaya M."/>
            <person name="Howard J.T."/>
            <person name="Jarvis E.D."/>
            <person name="Guillette L.J.Jr."/>
            <person name="Glenn T.C."/>
            <person name="Green R.E."/>
            <person name="Ray D.A."/>
        </authorList>
    </citation>
    <scope>NUCLEOTIDE SEQUENCE [LARGE SCALE GENOMIC DNA]</scope>
    <source>
        <strain evidence="1">KSC_2009_1</strain>
    </source>
</reference>
<dbReference type="Proteomes" id="UP000050525">
    <property type="component" value="Unassembled WGS sequence"/>
</dbReference>
<protein>
    <submittedName>
        <fullName evidence="1">Uncharacterized protein</fullName>
    </submittedName>
</protein>
<gene>
    <name evidence="1" type="ORF">Y1Q_0002583</name>
</gene>
<evidence type="ECO:0000313" key="2">
    <source>
        <dbReference type="Proteomes" id="UP000050525"/>
    </source>
</evidence>